<protein>
    <submittedName>
        <fullName evidence="2">Uncharacterized protein</fullName>
    </submittedName>
</protein>
<dbReference type="Proteomes" id="UP000184388">
    <property type="component" value="Unassembled WGS sequence"/>
</dbReference>
<comment type="caution">
    <text evidence="2">The sequence shown here is derived from an EMBL/GenBank/DDBJ whole genome shotgun (WGS) entry which is preliminary data.</text>
</comment>
<reference evidence="3" key="1">
    <citation type="submission" date="2016-11" db="EMBL/GenBank/DDBJ databases">
        <authorList>
            <person name="Jaros S."/>
            <person name="Januszkiewicz K."/>
            <person name="Wedrychowicz H."/>
        </authorList>
    </citation>
    <scope>NUCLEOTIDE SEQUENCE [LARGE SCALE GENOMIC DNA]</scope>
    <source>
        <strain evidence="3">CGMCC 4.3555</strain>
    </source>
</reference>
<dbReference type="PROSITE" id="PS51257">
    <property type="entry name" value="PROKAR_LIPOPROTEIN"/>
    <property type="match status" value="1"/>
</dbReference>
<feature type="compositionally biased region" description="Low complexity" evidence="1">
    <location>
        <begin position="117"/>
        <end position="139"/>
    </location>
</feature>
<dbReference type="RefSeq" id="WP_073448795.1">
    <property type="nucleotide sequence ID" value="NZ_FRBK01000024.1"/>
</dbReference>
<name>A0A9X8QZA7_9ACTN</name>
<proteinExistence type="predicted"/>
<sequence>MGKVAEAANSLAIAVAATAVGCTLVLELAPAHHVGSARPAAPTVSPAVAARTATTGRAAVTHRGPDVPEDPAVSEDREDREGLVDRDGPVDRAGPGDPAGPEDPADPGVPEDRQAPDDQQAPDADAAAAVPGPARARPANSPPDAAPPGTGRPPAGRIQVTAPADQTSLRVNGSFPVAWTNTTGTEVDVWLNAAAGPRRIQRLALVSPRAGAGQAGEVLVTLPEVPPGPAYALEVTTGNGTAHAFSRPFAVTN</sequence>
<dbReference type="AlphaFoldDB" id="A0A9X8QZA7"/>
<evidence type="ECO:0000313" key="2">
    <source>
        <dbReference type="EMBL" id="SHN21384.1"/>
    </source>
</evidence>
<feature type="compositionally biased region" description="Low complexity" evidence="1">
    <location>
        <begin position="147"/>
        <end position="156"/>
    </location>
</feature>
<evidence type="ECO:0000256" key="1">
    <source>
        <dbReference type="SAM" id="MobiDB-lite"/>
    </source>
</evidence>
<evidence type="ECO:0000313" key="3">
    <source>
        <dbReference type="Proteomes" id="UP000184388"/>
    </source>
</evidence>
<organism evidence="2 3">
    <name type="scientific">Streptomyces yunnanensis</name>
    <dbReference type="NCBI Taxonomy" id="156453"/>
    <lineage>
        <taxon>Bacteria</taxon>
        <taxon>Bacillati</taxon>
        <taxon>Actinomycetota</taxon>
        <taxon>Actinomycetes</taxon>
        <taxon>Kitasatosporales</taxon>
        <taxon>Streptomycetaceae</taxon>
        <taxon>Streptomyces</taxon>
    </lineage>
</organism>
<gene>
    <name evidence="2" type="ORF">SAMN05216268_12460</name>
</gene>
<feature type="compositionally biased region" description="Low complexity" evidence="1">
    <location>
        <begin position="36"/>
        <end position="61"/>
    </location>
</feature>
<accession>A0A9X8QZA7</accession>
<feature type="compositionally biased region" description="Basic and acidic residues" evidence="1">
    <location>
        <begin position="74"/>
        <end position="90"/>
    </location>
</feature>
<feature type="region of interest" description="Disordered" evidence="1">
    <location>
        <begin position="35"/>
        <end position="165"/>
    </location>
</feature>
<dbReference type="EMBL" id="FRBK01000024">
    <property type="protein sequence ID" value="SHN21384.1"/>
    <property type="molecule type" value="Genomic_DNA"/>
</dbReference>